<dbReference type="PANTHER" id="PTHR11717:SF7">
    <property type="entry name" value="LOW MOLECULAR WEIGHT PHOSPHOTYROSINE PROTEIN PHOSPHATASE"/>
    <property type="match status" value="1"/>
</dbReference>
<organism evidence="9 10">
    <name type="scientific">Phanerochaete sordida</name>
    <dbReference type="NCBI Taxonomy" id="48140"/>
    <lineage>
        <taxon>Eukaryota</taxon>
        <taxon>Fungi</taxon>
        <taxon>Dikarya</taxon>
        <taxon>Basidiomycota</taxon>
        <taxon>Agaricomycotina</taxon>
        <taxon>Agaricomycetes</taxon>
        <taxon>Polyporales</taxon>
        <taxon>Phanerochaetaceae</taxon>
        <taxon>Phanerochaete</taxon>
    </lineage>
</organism>
<keyword evidence="3" id="KW-0963">Cytoplasm</keyword>
<dbReference type="Proteomes" id="UP000703269">
    <property type="component" value="Unassembled WGS sequence"/>
</dbReference>
<evidence type="ECO:0000256" key="2">
    <source>
        <dbReference type="ARBA" id="ARBA00011063"/>
    </source>
</evidence>
<dbReference type="InterPro" id="IPR036196">
    <property type="entry name" value="Ptyr_pPase_sf"/>
</dbReference>
<dbReference type="SMART" id="SM00226">
    <property type="entry name" value="LMWPc"/>
    <property type="match status" value="1"/>
</dbReference>
<evidence type="ECO:0000313" key="10">
    <source>
        <dbReference type="Proteomes" id="UP000703269"/>
    </source>
</evidence>
<dbReference type="InterPro" id="IPR017867">
    <property type="entry name" value="Tyr_phospatase_low_mol_wt"/>
</dbReference>
<comment type="subcellular location">
    <subcellularLocation>
        <location evidence="1">Cytoplasm</location>
    </subcellularLocation>
</comment>
<evidence type="ECO:0000256" key="4">
    <source>
        <dbReference type="ARBA" id="ARBA00022801"/>
    </source>
</evidence>
<dbReference type="SUPFAM" id="SSF52788">
    <property type="entry name" value="Phosphotyrosine protein phosphatases I"/>
    <property type="match status" value="1"/>
</dbReference>
<evidence type="ECO:0000256" key="7">
    <source>
        <dbReference type="PIRSR" id="PIRSR617867-1"/>
    </source>
</evidence>
<keyword evidence="4" id="KW-0378">Hydrolase</keyword>
<protein>
    <submittedName>
        <fullName evidence="9">Low molecular weight phosphotyrosine protein phosphatase</fullName>
    </submittedName>
</protein>
<dbReference type="PANTHER" id="PTHR11717">
    <property type="entry name" value="LOW MOLECULAR WEIGHT PROTEIN TYROSINE PHOSPHATASE"/>
    <property type="match status" value="1"/>
</dbReference>
<dbReference type="GO" id="GO:0005737">
    <property type="term" value="C:cytoplasm"/>
    <property type="evidence" value="ECO:0007669"/>
    <property type="project" value="UniProtKB-SubCell"/>
</dbReference>
<proteinExistence type="inferred from homology"/>
<dbReference type="GO" id="GO:0003993">
    <property type="term" value="F:acid phosphatase activity"/>
    <property type="evidence" value="ECO:0007669"/>
    <property type="project" value="InterPro"/>
</dbReference>
<dbReference type="PRINTS" id="PR00719">
    <property type="entry name" value="LMWPTPASE"/>
</dbReference>
<dbReference type="AlphaFoldDB" id="A0A9P3G4Z9"/>
<dbReference type="Gene3D" id="3.40.50.2300">
    <property type="match status" value="1"/>
</dbReference>
<keyword evidence="5" id="KW-0904">Protein phosphatase</keyword>
<comment type="similarity">
    <text evidence="2">Belongs to the low molecular weight phosphotyrosine protein phosphatase family.</text>
</comment>
<dbReference type="PRINTS" id="PR00720">
    <property type="entry name" value="MAMMALPTPASE"/>
</dbReference>
<keyword evidence="10" id="KW-1185">Reference proteome</keyword>
<evidence type="ECO:0000259" key="8">
    <source>
        <dbReference type="SMART" id="SM00226"/>
    </source>
</evidence>
<name>A0A9P3G4Z9_9APHY</name>
<dbReference type="InterPro" id="IPR023485">
    <property type="entry name" value="Ptyr_pPase"/>
</dbReference>
<dbReference type="CDD" id="cd16343">
    <property type="entry name" value="LMWPTP"/>
    <property type="match status" value="1"/>
</dbReference>
<evidence type="ECO:0000256" key="5">
    <source>
        <dbReference type="ARBA" id="ARBA00022912"/>
    </source>
</evidence>
<gene>
    <name evidence="9" type="ORF">PsYK624_037170</name>
</gene>
<feature type="active site" description="Proton donor" evidence="7">
    <location>
        <position position="120"/>
    </location>
</feature>
<dbReference type="Pfam" id="PF01451">
    <property type="entry name" value="LMWPc"/>
    <property type="match status" value="1"/>
</dbReference>
<evidence type="ECO:0000313" key="9">
    <source>
        <dbReference type="EMBL" id="GJE87634.1"/>
    </source>
</evidence>
<feature type="active site" evidence="7">
    <location>
        <position position="15"/>
    </location>
</feature>
<feature type="active site" description="Nucleophile" evidence="7">
    <location>
        <position position="9"/>
    </location>
</feature>
<dbReference type="GO" id="GO:0004726">
    <property type="term" value="F:non-membrane spanning protein tyrosine phosphatase activity"/>
    <property type="evidence" value="ECO:0007669"/>
    <property type="project" value="InterPro"/>
</dbReference>
<feature type="domain" description="Phosphotyrosine protein phosphatase I" evidence="8">
    <location>
        <begin position="3"/>
        <end position="146"/>
    </location>
</feature>
<dbReference type="OrthoDB" id="3388at2759"/>
<dbReference type="InterPro" id="IPR050438">
    <property type="entry name" value="LMW_PTPase"/>
</dbReference>
<accession>A0A9P3G4Z9</accession>
<dbReference type="EMBL" id="BPQB01000007">
    <property type="protein sequence ID" value="GJE87634.1"/>
    <property type="molecule type" value="Genomic_DNA"/>
</dbReference>
<comment type="caution">
    <text evidence="9">The sequence shown here is derived from an EMBL/GenBank/DDBJ whole genome shotgun (WGS) entry which is preliminary data.</text>
</comment>
<evidence type="ECO:0000256" key="6">
    <source>
        <dbReference type="ARBA" id="ARBA00051722"/>
    </source>
</evidence>
<comment type="catalytic activity">
    <reaction evidence="6">
        <text>O-phospho-L-tyrosyl-[protein] + H2O = L-tyrosyl-[protein] + phosphate</text>
        <dbReference type="Rhea" id="RHEA:10684"/>
        <dbReference type="Rhea" id="RHEA-COMP:10136"/>
        <dbReference type="Rhea" id="RHEA-COMP:20101"/>
        <dbReference type="ChEBI" id="CHEBI:15377"/>
        <dbReference type="ChEBI" id="CHEBI:43474"/>
        <dbReference type="ChEBI" id="CHEBI:46858"/>
        <dbReference type="ChEBI" id="CHEBI:61978"/>
        <dbReference type="EC" id="3.1.3.48"/>
    </reaction>
</comment>
<evidence type="ECO:0000256" key="1">
    <source>
        <dbReference type="ARBA" id="ARBA00004496"/>
    </source>
</evidence>
<dbReference type="FunFam" id="3.40.50.2300:FF:000105">
    <property type="entry name" value="Low molecular weight phosphotyrosine protein"/>
    <property type="match status" value="1"/>
</dbReference>
<reference evidence="9 10" key="1">
    <citation type="submission" date="2021-08" db="EMBL/GenBank/DDBJ databases">
        <title>Draft Genome Sequence of Phanerochaete sordida strain YK-624.</title>
        <authorList>
            <person name="Mori T."/>
            <person name="Dohra H."/>
            <person name="Suzuki T."/>
            <person name="Kawagishi H."/>
            <person name="Hirai H."/>
        </authorList>
    </citation>
    <scope>NUCLEOTIDE SEQUENCE [LARGE SCALE GENOMIC DNA]</scope>
    <source>
        <strain evidence="9 10">YK-624</strain>
    </source>
</reference>
<dbReference type="InterPro" id="IPR002115">
    <property type="entry name" value="Tyr_Pase_low_mol_wt_mml"/>
</dbReference>
<evidence type="ECO:0000256" key="3">
    <source>
        <dbReference type="ARBA" id="ARBA00022490"/>
    </source>
</evidence>
<sequence>MAPSALVVCLGNICRSPMGEAVLKHVAKERGIDLHVESAGTAGYHVGEEPDDRTIAVCKKHGVPINHEARQVSSEDFKKFTHILASDEANLRALERMKPKDATAEVRLWGSYVDNKAIADPYYGGMNGFEQVYKQCVQYSNAYLDQVVGRQN</sequence>